<feature type="transmembrane region" description="Helical" evidence="1">
    <location>
        <begin position="57"/>
        <end position="74"/>
    </location>
</feature>
<dbReference type="AlphaFoldDB" id="A0A927MDK4"/>
<keyword evidence="3" id="KW-1185">Reference proteome</keyword>
<accession>A0A927MDK4</accession>
<keyword evidence="1" id="KW-1133">Transmembrane helix</keyword>
<dbReference type="EMBL" id="JADBEB010000001">
    <property type="protein sequence ID" value="MBE1492474.1"/>
    <property type="molecule type" value="Genomic_DNA"/>
</dbReference>
<dbReference type="RefSeq" id="WP_192771375.1">
    <property type="nucleotide sequence ID" value="NZ_JADBEB010000001.1"/>
</dbReference>
<evidence type="ECO:0000256" key="1">
    <source>
        <dbReference type="SAM" id="Phobius"/>
    </source>
</evidence>
<reference evidence="2" key="1">
    <citation type="submission" date="2020-10" db="EMBL/GenBank/DDBJ databases">
        <title>Sequencing the genomes of 1000 actinobacteria strains.</title>
        <authorList>
            <person name="Klenk H.-P."/>
        </authorList>
    </citation>
    <scope>NUCLEOTIDE SEQUENCE</scope>
    <source>
        <strain evidence="2">DSM 46832</strain>
    </source>
</reference>
<organism evidence="2 3">
    <name type="scientific">Plantactinospora soyae</name>
    <dbReference type="NCBI Taxonomy" id="1544732"/>
    <lineage>
        <taxon>Bacteria</taxon>
        <taxon>Bacillati</taxon>
        <taxon>Actinomycetota</taxon>
        <taxon>Actinomycetes</taxon>
        <taxon>Micromonosporales</taxon>
        <taxon>Micromonosporaceae</taxon>
        <taxon>Plantactinospora</taxon>
    </lineage>
</organism>
<sequence>MLPRGKLAKVADAGGIGPLRRVYRTRNEFDGRKSWILIGGGLLTTTIYFNLSPTLAYVVAALAIASYLYVVYFTDTGDPAGWYRIGVADGGLVLAPRYGGPIAVPWPRILGVSEIREFGARRGFEVAYVGEMGRGTVLRIVEVNGRGALIRSITERHAIRPPVLVRSVVGGVLGVALLMTAWLVFLPDFVVRSESLPGNVVELSRACERAGAKYPDAAAFTGPAPHPIRAFVEDEEENGRVYEAAGVFSETTPGFDISDPTQIQLVACVRRTGVELGNSTTCTYREQLGSDVEIRTMRTGKYTVEVFELRTRKRVDSFGITGSDAQCPDSYVGSDDGDMYSQVTSEDLRRALDRYVTR</sequence>
<keyword evidence="1" id="KW-0812">Transmembrane</keyword>
<name>A0A927MDK4_9ACTN</name>
<gene>
    <name evidence="2" type="ORF">H4W31_008112</name>
</gene>
<dbReference type="Proteomes" id="UP000649753">
    <property type="component" value="Unassembled WGS sequence"/>
</dbReference>
<comment type="caution">
    <text evidence="2">The sequence shown here is derived from an EMBL/GenBank/DDBJ whole genome shotgun (WGS) entry which is preliminary data.</text>
</comment>
<keyword evidence="1" id="KW-0472">Membrane</keyword>
<feature type="transmembrane region" description="Helical" evidence="1">
    <location>
        <begin position="34"/>
        <end position="51"/>
    </location>
</feature>
<evidence type="ECO:0000313" key="3">
    <source>
        <dbReference type="Proteomes" id="UP000649753"/>
    </source>
</evidence>
<protein>
    <submittedName>
        <fullName evidence="2">Uncharacterized protein</fullName>
    </submittedName>
</protein>
<proteinExistence type="predicted"/>
<feature type="transmembrane region" description="Helical" evidence="1">
    <location>
        <begin position="163"/>
        <end position="185"/>
    </location>
</feature>
<evidence type="ECO:0000313" key="2">
    <source>
        <dbReference type="EMBL" id="MBE1492474.1"/>
    </source>
</evidence>